<keyword evidence="2" id="KW-1185">Reference proteome</keyword>
<accession>A0ABN8IML1</accession>
<reference evidence="1" key="1">
    <citation type="submission" date="2022-03" db="EMBL/GenBank/DDBJ databases">
        <authorList>
            <person name="Martin H S."/>
        </authorList>
    </citation>
    <scope>NUCLEOTIDE SEQUENCE</scope>
</reference>
<feature type="non-terminal residue" evidence="1">
    <location>
        <position position="125"/>
    </location>
</feature>
<sequence>MSNSELTFLCKAAGRMDAKNVGRPTLQNNPSRSVVPAFGASGRTPRVVRIGGYPTFGNLPYHPQCGRGRRPGARKGLLLGSLVAIPFLRSSRSRLRDSGDAPNAPRGCFAFKSTGPYRVKVTRVR</sequence>
<evidence type="ECO:0000313" key="2">
    <source>
        <dbReference type="Proteomes" id="UP000837857"/>
    </source>
</evidence>
<gene>
    <name evidence="1" type="ORF">IPOD504_LOCUS11586</name>
</gene>
<name>A0ABN8IML1_9NEOP</name>
<protein>
    <recommendedName>
        <fullName evidence="3">Ribosomal protein L2</fullName>
    </recommendedName>
</protein>
<evidence type="ECO:0000313" key="1">
    <source>
        <dbReference type="EMBL" id="CAH2061949.1"/>
    </source>
</evidence>
<organism evidence="1 2">
    <name type="scientific">Iphiclides podalirius</name>
    <name type="common">scarce swallowtail</name>
    <dbReference type="NCBI Taxonomy" id="110791"/>
    <lineage>
        <taxon>Eukaryota</taxon>
        <taxon>Metazoa</taxon>
        <taxon>Ecdysozoa</taxon>
        <taxon>Arthropoda</taxon>
        <taxon>Hexapoda</taxon>
        <taxon>Insecta</taxon>
        <taxon>Pterygota</taxon>
        <taxon>Neoptera</taxon>
        <taxon>Endopterygota</taxon>
        <taxon>Lepidoptera</taxon>
        <taxon>Glossata</taxon>
        <taxon>Ditrysia</taxon>
        <taxon>Papilionoidea</taxon>
        <taxon>Papilionidae</taxon>
        <taxon>Papilioninae</taxon>
        <taxon>Iphiclides</taxon>
    </lineage>
</organism>
<dbReference type="Proteomes" id="UP000837857">
    <property type="component" value="Chromosome 28"/>
</dbReference>
<evidence type="ECO:0008006" key="3">
    <source>
        <dbReference type="Google" id="ProtNLM"/>
    </source>
</evidence>
<proteinExistence type="predicted"/>
<dbReference type="EMBL" id="OW152840">
    <property type="protein sequence ID" value="CAH2061949.1"/>
    <property type="molecule type" value="Genomic_DNA"/>
</dbReference>